<evidence type="ECO:0000313" key="2">
    <source>
        <dbReference type="EMBL" id="TQL51772.1"/>
    </source>
</evidence>
<keyword evidence="1" id="KW-0812">Transmembrane</keyword>
<keyword evidence="1" id="KW-1133">Transmembrane helix</keyword>
<comment type="caution">
    <text evidence="2">The sequence shown here is derived from an EMBL/GenBank/DDBJ whole genome shotgun (WGS) entry which is preliminary data.</text>
</comment>
<reference evidence="2 3" key="1">
    <citation type="submission" date="2019-06" db="EMBL/GenBank/DDBJ databases">
        <title>Sequencing the genomes of 1000 actinobacteria strains.</title>
        <authorList>
            <person name="Klenk H.-P."/>
        </authorList>
    </citation>
    <scope>NUCLEOTIDE SEQUENCE [LARGE SCALE GENOMIC DNA]</scope>
    <source>
        <strain evidence="2 3">DSM 12335</strain>
    </source>
</reference>
<accession>A0A542YUL1</accession>
<sequence length="93" mass="10114">MAGDKKATRSMKEIEAELAANRDRLARTVDELVFRVSPAEVKRRQVVALKGKVNEAAFTPDGDLRFDRLAVALGSVAGLAILLGAARRAFYRG</sequence>
<keyword evidence="1" id="KW-0472">Membrane</keyword>
<dbReference type="InterPro" id="IPR022062">
    <property type="entry name" value="DUF3618"/>
</dbReference>
<dbReference type="OrthoDB" id="5149496at2"/>
<dbReference type="AlphaFoldDB" id="A0A542YUL1"/>
<organism evidence="2 3">
    <name type="scientific">Ornithinicoccus hortensis</name>
    <dbReference type="NCBI Taxonomy" id="82346"/>
    <lineage>
        <taxon>Bacteria</taxon>
        <taxon>Bacillati</taxon>
        <taxon>Actinomycetota</taxon>
        <taxon>Actinomycetes</taxon>
        <taxon>Micrococcales</taxon>
        <taxon>Intrasporangiaceae</taxon>
        <taxon>Ornithinicoccus</taxon>
    </lineage>
</organism>
<dbReference type="Pfam" id="PF12277">
    <property type="entry name" value="DUF3618"/>
    <property type="match status" value="1"/>
</dbReference>
<dbReference type="EMBL" id="VFOP01000001">
    <property type="protein sequence ID" value="TQL51772.1"/>
    <property type="molecule type" value="Genomic_DNA"/>
</dbReference>
<proteinExistence type="predicted"/>
<feature type="transmembrane region" description="Helical" evidence="1">
    <location>
        <begin position="69"/>
        <end position="86"/>
    </location>
</feature>
<dbReference type="Proteomes" id="UP000319516">
    <property type="component" value="Unassembled WGS sequence"/>
</dbReference>
<keyword evidence="3" id="KW-1185">Reference proteome</keyword>
<protein>
    <submittedName>
        <fullName evidence="2">Uncharacterized protein DUF3618</fullName>
    </submittedName>
</protein>
<gene>
    <name evidence="2" type="ORF">FB467_2933</name>
</gene>
<name>A0A542YUL1_9MICO</name>
<evidence type="ECO:0000256" key="1">
    <source>
        <dbReference type="SAM" id="Phobius"/>
    </source>
</evidence>
<evidence type="ECO:0000313" key="3">
    <source>
        <dbReference type="Proteomes" id="UP000319516"/>
    </source>
</evidence>